<protein>
    <submittedName>
        <fullName evidence="1">Uncharacterized protein</fullName>
    </submittedName>
</protein>
<geneLocation type="plasmid" evidence="1 2">
    <name>pFA8</name>
</geneLocation>
<dbReference type="EMBL" id="AP025322">
    <property type="protein sequence ID" value="BDD12932.1"/>
    <property type="molecule type" value="Genomic_DNA"/>
</dbReference>
<proteinExistence type="predicted"/>
<keyword evidence="2" id="KW-1185">Reference proteome</keyword>
<reference evidence="1 2" key="1">
    <citation type="submission" date="2021-12" db="EMBL/GenBank/DDBJ databases">
        <title>Genome sequencing of bacteria with rrn-lacking chromosome and rrn-plasmid.</title>
        <authorList>
            <person name="Anda M."/>
            <person name="Iwasaki W."/>
        </authorList>
    </citation>
    <scope>NUCLEOTIDE SEQUENCE [LARGE SCALE GENOMIC DNA]</scope>
    <source>
        <strain evidence="1 2">DSM 100852</strain>
        <plasmid evidence="1 2">pFA8</plasmid>
    </source>
</reference>
<keyword evidence="1" id="KW-0614">Plasmid</keyword>
<sequence length="91" mass="10769">MGKIYLGRKYIIVYDSLDLMTSMLLCNIRVDNKKAEGIVDCDFIPTFRMYFMNNCCSQETSETKDLYYYSARLFSFVFFEDQVILGYKESD</sequence>
<evidence type="ECO:0000313" key="1">
    <source>
        <dbReference type="EMBL" id="BDD12932.1"/>
    </source>
</evidence>
<dbReference type="Proteomes" id="UP001348817">
    <property type="component" value="Plasmid pFA8"/>
</dbReference>
<dbReference type="KEGG" id="fax:FUAX_53640"/>
<dbReference type="AlphaFoldDB" id="A0AAU9D1B2"/>
<evidence type="ECO:0000313" key="2">
    <source>
        <dbReference type="Proteomes" id="UP001348817"/>
    </source>
</evidence>
<name>A0AAU9D1B2_9BACT</name>
<gene>
    <name evidence="1" type="ORF">FUAX_53640</name>
</gene>
<accession>A0AAU9D1B2</accession>
<organism evidence="1 2">
    <name type="scientific">Fulvitalea axinellae</name>
    <dbReference type="NCBI Taxonomy" id="1182444"/>
    <lineage>
        <taxon>Bacteria</taxon>
        <taxon>Pseudomonadati</taxon>
        <taxon>Bacteroidota</taxon>
        <taxon>Cytophagia</taxon>
        <taxon>Cytophagales</taxon>
        <taxon>Persicobacteraceae</taxon>
        <taxon>Fulvitalea</taxon>
    </lineage>
</organism>